<evidence type="ECO:0000313" key="2">
    <source>
        <dbReference type="Ensembl" id="ENSNMLP00000033609.1"/>
    </source>
</evidence>
<evidence type="ECO:0000259" key="1">
    <source>
        <dbReference type="Pfam" id="PF18717"/>
    </source>
</evidence>
<dbReference type="Ensembl" id="ENSNMLT00000037446.1">
    <property type="protein sequence ID" value="ENSNMLP00000033609.1"/>
    <property type="gene ID" value="ENSNMLG00000021011.1"/>
</dbReference>
<dbReference type="AlphaFoldDB" id="A0A8C6UDJ8"/>
<dbReference type="InterPro" id="IPR039598">
    <property type="entry name" value="HMGXB3"/>
</dbReference>
<sequence>MNIVSVVPFKQRTVTSFNLGLPTARGRGWCKNPSCDYMYKNRHKPAVCPKCGLSLNQKDTKGIKSGTLLDPYKPLTAAQKDLQRQSTIHLLQRSLQFAESEADLQETLSLIQELNSLQIILVHQSDAEPEDNVETETLFESGWPHFFESNATHCSLCTYPLFKGGQITAAPQVDCWLLTETLMLRVSLQIKICLNVQCLALHSFTDIHSGLFNIGNKVLVTIDLFLKLRANIKLGLTPAQAVETVLFHVSGHPIHTLTPEEIGQIHELLQTGYWAFECLTVRDYNDMICGVCGVAPKIEISQRQNNLLSLKNVEFIWPESSQSDEVLVDDFWLTMESEALEQAVFPSDAPIIRVDASIIAPFIPPLMRSSSVINTEKNKVLTATEKSLSNLSVLVRLIHDGHLRLDKLEEHSEEELRTILHKCGADVTQEMKKDELMGSLLSLYTQVHTGLSTAPEPSPHFTAGKLSKVCPHKVVCGSKCLIKRETARDHVDLLLSSRYWPPVYVSDCAQQVALCADMQYPDLATQMWGRNQGCFCDPFENPEIVSCAELQDQPHSVDLDENHQIHPITRSVSRWLLHPPEETHSEDPPPVQHHSLLLCKDLEPYSDLLNEFRTIFSNTAHYYLYNRLLDFLTSRDIVNQQINQVLQACQPGEVVIRDALYRIGVAKIDTQKDEELLIASVILLGFLKE</sequence>
<keyword evidence="3" id="KW-1185">Reference proteome</keyword>
<feature type="domain" description="HMG" evidence="1">
    <location>
        <begin position="141"/>
        <end position="245"/>
    </location>
</feature>
<organism evidence="2 3">
    <name type="scientific">Neogobius melanostomus</name>
    <name type="common">round goby</name>
    <dbReference type="NCBI Taxonomy" id="47308"/>
    <lineage>
        <taxon>Eukaryota</taxon>
        <taxon>Metazoa</taxon>
        <taxon>Chordata</taxon>
        <taxon>Craniata</taxon>
        <taxon>Vertebrata</taxon>
        <taxon>Euteleostomi</taxon>
        <taxon>Actinopterygii</taxon>
        <taxon>Neopterygii</taxon>
        <taxon>Teleostei</taxon>
        <taxon>Neoteleostei</taxon>
        <taxon>Acanthomorphata</taxon>
        <taxon>Gobiaria</taxon>
        <taxon>Gobiiformes</taxon>
        <taxon>Gobioidei</taxon>
        <taxon>Gobiidae</taxon>
        <taxon>Benthophilinae</taxon>
        <taxon>Neogobiini</taxon>
        <taxon>Neogobius</taxon>
    </lineage>
</organism>
<proteinExistence type="predicted"/>
<dbReference type="PANTHER" id="PTHR17609">
    <property type="entry name" value="HMG DOMAIN-CONTAINING PROTEIN 3"/>
    <property type="match status" value="1"/>
</dbReference>
<dbReference type="Pfam" id="PF18717">
    <property type="entry name" value="CxC4"/>
    <property type="match status" value="1"/>
</dbReference>
<dbReference type="InterPro" id="IPR040648">
    <property type="entry name" value="HMGXB3_CxC4"/>
</dbReference>
<dbReference type="Proteomes" id="UP000694523">
    <property type="component" value="Unplaced"/>
</dbReference>
<accession>A0A8C6UDJ8</accession>
<protein>
    <submittedName>
        <fullName evidence="2">HMG box domain containing 3</fullName>
    </submittedName>
</protein>
<reference evidence="2" key="1">
    <citation type="submission" date="2025-08" db="UniProtKB">
        <authorList>
            <consortium name="Ensembl"/>
        </authorList>
    </citation>
    <scope>IDENTIFICATION</scope>
</reference>
<name>A0A8C6UDJ8_9GOBI</name>
<dbReference type="PANTHER" id="PTHR17609:SF2">
    <property type="entry name" value="HMG DOMAIN-CONTAINING PROTEIN 3"/>
    <property type="match status" value="1"/>
</dbReference>
<evidence type="ECO:0000313" key="3">
    <source>
        <dbReference type="Proteomes" id="UP000694523"/>
    </source>
</evidence>
<reference evidence="2" key="2">
    <citation type="submission" date="2025-09" db="UniProtKB">
        <authorList>
            <consortium name="Ensembl"/>
        </authorList>
    </citation>
    <scope>IDENTIFICATION</scope>
</reference>